<dbReference type="InterPro" id="IPR036412">
    <property type="entry name" value="HAD-like_sf"/>
</dbReference>
<dbReference type="GO" id="GO:0016787">
    <property type="term" value="F:hydrolase activity"/>
    <property type="evidence" value="ECO:0007669"/>
    <property type="project" value="UniProtKB-KW"/>
</dbReference>
<dbReference type="Gene3D" id="1.20.120.1600">
    <property type="match status" value="1"/>
</dbReference>
<evidence type="ECO:0000313" key="5">
    <source>
        <dbReference type="Proteomes" id="UP000033664"/>
    </source>
</evidence>
<dbReference type="InterPro" id="IPR051400">
    <property type="entry name" value="HAD-like_hydrolase"/>
</dbReference>
<dbReference type="GeneID" id="58227993"/>
<dbReference type="InterPro" id="IPR006439">
    <property type="entry name" value="HAD-SF_hydro_IA"/>
</dbReference>
<dbReference type="EMBL" id="JXXZ01000005">
    <property type="protein sequence ID" value="KJZ01011.1"/>
    <property type="molecule type" value="Genomic_DNA"/>
</dbReference>
<comment type="caution">
    <text evidence="4">The sequence shown here is derived from an EMBL/GenBank/DDBJ whole genome shotgun (WGS) entry which is preliminary data.</text>
</comment>
<evidence type="ECO:0000256" key="3">
    <source>
        <dbReference type="ARBA" id="ARBA00022842"/>
    </source>
</evidence>
<dbReference type="PATRIC" id="fig|151081.8.peg.2043"/>
<dbReference type="PANTHER" id="PTHR46470">
    <property type="entry name" value="N-ACYLNEURAMINATE-9-PHOSPHATASE"/>
    <property type="match status" value="1"/>
</dbReference>
<reference evidence="4 5" key="1">
    <citation type="journal article" date="2015" name="BMC Genomics">
        <title>Genome mining reveals unlocked bioactive potential of marine Gram-negative bacteria.</title>
        <authorList>
            <person name="Machado H."/>
            <person name="Sonnenschein E.C."/>
            <person name="Melchiorsen J."/>
            <person name="Gram L."/>
        </authorList>
    </citation>
    <scope>NUCLEOTIDE SEQUENCE [LARGE SCALE GENOMIC DNA]</scope>
    <source>
        <strain evidence="4 5">S3137</strain>
    </source>
</reference>
<evidence type="ECO:0000256" key="2">
    <source>
        <dbReference type="ARBA" id="ARBA00022801"/>
    </source>
</evidence>
<proteinExistence type="predicted"/>
<comment type="cofactor">
    <cofactor evidence="1">
        <name>Mg(2+)</name>
        <dbReference type="ChEBI" id="CHEBI:18420"/>
    </cofactor>
</comment>
<dbReference type="NCBIfam" id="TIGR01549">
    <property type="entry name" value="HAD-SF-IA-v1"/>
    <property type="match status" value="1"/>
</dbReference>
<dbReference type="GO" id="GO:0009231">
    <property type="term" value="P:riboflavin biosynthetic process"/>
    <property type="evidence" value="ECO:0007669"/>
    <property type="project" value="TreeGrafter"/>
</dbReference>
<accession>A0A0F4PND2</accession>
<dbReference type="Proteomes" id="UP000033664">
    <property type="component" value="Unassembled WGS sequence"/>
</dbReference>
<keyword evidence="3" id="KW-0460">Magnesium</keyword>
<dbReference type="SFLD" id="SFLDG01129">
    <property type="entry name" value="C1.5:_HAD__Beta-PGM__Phosphata"/>
    <property type="match status" value="1"/>
</dbReference>
<dbReference type="SFLD" id="SFLDS00003">
    <property type="entry name" value="Haloacid_Dehalogenase"/>
    <property type="match status" value="1"/>
</dbReference>
<sequence length="230" mass="25992">MIRFNRALEQAKVLSFDLDDTLYNNHPVIKAALQAQHDYLQTLPQWREQEADFWQYCREQALMQQPALAHDVTALRKQALTHAMNHLGVDNSHAEHAYRAFAEARSDIIVADSVLALLDTLRQRFRLIAITNGNVDVTRFNLHGQFDAVFMAGPDGRAKPYSDLYHKAAQAMAVTPQQIIHIGDSLDTDVQGANNAGCKSVWLNNQAINYHYKGLADMEISDIHELEILT</sequence>
<dbReference type="OrthoDB" id="367448at2"/>
<protein>
    <submittedName>
        <fullName evidence="4">Haloacid dehalogenase</fullName>
    </submittedName>
</protein>
<dbReference type="AlphaFoldDB" id="A0A0F4PND2"/>
<dbReference type="NCBIfam" id="TIGR01509">
    <property type="entry name" value="HAD-SF-IA-v3"/>
    <property type="match status" value="1"/>
</dbReference>
<evidence type="ECO:0000313" key="4">
    <source>
        <dbReference type="EMBL" id="KJZ01011.1"/>
    </source>
</evidence>
<dbReference type="PANTHER" id="PTHR46470:SF4">
    <property type="entry name" value="5-AMINO-6-(5-PHOSPHO-D-RIBITYLAMINO)URACIL PHOSPHATASE YIGB"/>
    <property type="match status" value="1"/>
</dbReference>
<organism evidence="4 5">
    <name type="scientific">Pseudoalteromonas ruthenica</name>
    <dbReference type="NCBI Taxonomy" id="151081"/>
    <lineage>
        <taxon>Bacteria</taxon>
        <taxon>Pseudomonadati</taxon>
        <taxon>Pseudomonadota</taxon>
        <taxon>Gammaproteobacteria</taxon>
        <taxon>Alteromonadales</taxon>
        <taxon>Pseudoalteromonadaceae</taxon>
        <taxon>Pseudoalteromonas</taxon>
    </lineage>
</organism>
<keyword evidence="5" id="KW-1185">Reference proteome</keyword>
<dbReference type="eggNOG" id="COG1011">
    <property type="taxonomic scope" value="Bacteria"/>
</dbReference>
<dbReference type="InterPro" id="IPR023214">
    <property type="entry name" value="HAD_sf"/>
</dbReference>
<dbReference type="RefSeq" id="WP_045979485.1">
    <property type="nucleotide sequence ID" value="NZ_JXXY01000008.1"/>
</dbReference>
<dbReference type="SUPFAM" id="SSF56784">
    <property type="entry name" value="HAD-like"/>
    <property type="match status" value="1"/>
</dbReference>
<name>A0A0F4PND2_9GAMM</name>
<dbReference type="Pfam" id="PF00702">
    <property type="entry name" value="Hydrolase"/>
    <property type="match status" value="1"/>
</dbReference>
<gene>
    <name evidence="4" type="ORF">TW72_05750</name>
</gene>
<evidence type="ECO:0000256" key="1">
    <source>
        <dbReference type="ARBA" id="ARBA00001946"/>
    </source>
</evidence>
<keyword evidence="2" id="KW-0378">Hydrolase</keyword>
<dbReference type="Gene3D" id="3.40.50.1000">
    <property type="entry name" value="HAD superfamily/HAD-like"/>
    <property type="match status" value="1"/>
</dbReference>